<sequence>MRILLILIIGLMVGSILAIPLIKPFIQEGGKGSEEPPAVIQQPDPLK</sequence>
<keyword evidence="1" id="KW-0614">Plasmid</keyword>
<dbReference type="HOGENOM" id="CLU_211628_0_0_5"/>
<dbReference type="KEGG" id="rhl:LPU83_pLPU83d_0675"/>
<dbReference type="Proteomes" id="UP000019443">
    <property type="component" value="Plasmid pLPU83d"/>
</dbReference>
<evidence type="ECO:0000313" key="2">
    <source>
        <dbReference type="Proteomes" id="UP000019443"/>
    </source>
</evidence>
<reference evidence="1" key="1">
    <citation type="submission" date="2013-11" db="EMBL/GenBank/DDBJ databases">
        <title>Draft genome sequence of the broad-host-range Rhizobium sp. LPU83 strain, a member of the low-genetic diversity Oregon-like Rhizobium sp. group.</title>
        <authorList>
            <person name="Wibberg D."/>
            <person name="Puehler A."/>
            <person name="Schlueter A."/>
        </authorList>
    </citation>
    <scope>NUCLEOTIDE SEQUENCE [LARGE SCALE GENOMIC DNA]</scope>
    <source>
        <strain evidence="1">LPU83</strain>
        <plasmid evidence="1">pLPU83d</plasmid>
    </source>
</reference>
<gene>
    <name evidence="1" type="ORF">LPU83_pLPU83d_0675</name>
</gene>
<accession>W6RPF2</accession>
<protein>
    <submittedName>
        <fullName evidence="1">Membrane protein</fullName>
    </submittedName>
</protein>
<proteinExistence type="predicted"/>
<evidence type="ECO:0000313" key="1">
    <source>
        <dbReference type="EMBL" id="CDM62045.1"/>
    </source>
</evidence>
<name>W6RPF2_9HYPH</name>
<dbReference type="EMBL" id="HG916855">
    <property type="protein sequence ID" value="CDM62045.1"/>
    <property type="molecule type" value="Genomic_DNA"/>
</dbReference>
<geneLocation type="plasmid" evidence="1 2">
    <name>pLPU83d</name>
</geneLocation>
<dbReference type="AlphaFoldDB" id="W6RPF2"/>
<organism evidence="1 2">
    <name type="scientific">Rhizobium favelukesii</name>
    <dbReference type="NCBI Taxonomy" id="348824"/>
    <lineage>
        <taxon>Bacteria</taxon>
        <taxon>Pseudomonadati</taxon>
        <taxon>Pseudomonadota</taxon>
        <taxon>Alphaproteobacteria</taxon>
        <taxon>Hyphomicrobiales</taxon>
        <taxon>Rhizobiaceae</taxon>
        <taxon>Rhizobium/Agrobacterium group</taxon>
        <taxon>Rhizobium</taxon>
    </lineage>
</organism>
<keyword evidence="2" id="KW-1185">Reference proteome</keyword>
<dbReference type="PATRIC" id="fig|348824.6.peg.6330"/>